<keyword evidence="1" id="KW-1133">Transmembrane helix</keyword>
<dbReference type="PROSITE" id="PS51787">
    <property type="entry name" value="LON_N"/>
    <property type="match status" value="1"/>
</dbReference>
<dbReference type="InterPro" id="IPR003111">
    <property type="entry name" value="Lon_prtase_N"/>
</dbReference>
<evidence type="ECO:0000256" key="1">
    <source>
        <dbReference type="SAM" id="Phobius"/>
    </source>
</evidence>
<dbReference type="Proteomes" id="UP000661918">
    <property type="component" value="Unassembled WGS sequence"/>
</dbReference>
<reference evidence="4" key="1">
    <citation type="journal article" date="2019" name="Int. J. Syst. Evol. Microbiol.">
        <title>The Global Catalogue of Microorganisms (GCM) 10K type strain sequencing project: providing services to taxonomists for standard genome sequencing and annotation.</title>
        <authorList>
            <consortium name="The Broad Institute Genomics Platform"/>
            <consortium name="The Broad Institute Genome Sequencing Center for Infectious Disease"/>
            <person name="Wu L."/>
            <person name="Ma J."/>
        </authorList>
    </citation>
    <scope>NUCLEOTIDE SEQUENCE [LARGE SCALE GENOMIC DNA]</scope>
    <source>
        <strain evidence="4">JCM 15443</strain>
    </source>
</reference>
<sequence>MWGALKSCPLPGRTMTSAMTVPLFPLPNLVLFPGVVLPLYVFEQRYRSLLADTQASGEPFGIVRILEPSELSSRPLHERVSTVGTLAHLKEAQTHEDGTSTIVVVGGERFQVRGFEFSRPYLSAEVDLWPLEANPPGEEAVVEASVRRLLADLTRLRPADDALIREHAPEDPLLLASFAAALLPIGGETRESALRAPTLLERLDVLLSAVPRNLKLMN</sequence>
<keyword evidence="1" id="KW-0472">Membrane</keyword>
<comment type="caution">
    <text evidence="3">The sequence shown here is derived from an EMBL/GenBank/DDBJ whole genome shotgun (WGS) entry which is preliminary data.</text>
</comment>
<gene>
    <name evidence="3" type="ORF">GCM10010841_05820</name>
</gene>
<evidence type="ECO:0000259" key="2">
    <source>
        <dbReference type="PROSITE" id="PS51787"/>
    </source>
</evidence>
<dbReference type="InterPro" id="IPR046336">
    <property type="entry name" value="Lon_prtase_N_sf"/>
</dbReference>
<accession>A0ABQ2GKS5</accession>
<dbReference type="SMART" id="SM00464">
    <property type="entry name" value="LON"/>
    <property type="match status" value="1"/>
</dbReference>
<evidence type="ECO:0000313" key="4">
    <source>
        <dbReference type="Proteomes" id="UP000661918"/>
    </source>
</evidence>
<protein>
    <recommendedName>
        <fullName evidence="2">Lon N-terminal domain-containing protein</fullName>
    </recommendedName>
</protein>
<keyword evidence="1" id="KW-0812">Transmembrane</keyword>
<dbReference type="SUPFAM" id="SSF88697">
    <property type="entry name" value="PUA domain-like"/>
    <property type="match status" value="1"/>
</dbReference>
<organism evidence="3 4">
    <name type="scientific">Deinococcus aerophilus</name>
    <dbReference type="NCBI Taxonomy" id="522488"/>
    <lineage>
        <taxon>Bacteria</taxon>
        <taxon>Thermotogati</taxon>
        <taxon>Deinococcota</taxon>
        <taxon>Deinococci</taxon>
        <taxon>Deinococcales</taxon>
        <taxon>Deinococcaceae</taxon>
        <taxon>Deinococcus</taxon>
    </lineage>
</organism>
<dbReference type="EMBL" id="BMOM01000003">
    <property type="protein sequence ID" value="GGM00066.1"/>
    <property type="molecule type" value="Genomic_DNA"/>
</dbReference>
<dbReference type="PANTHER" id="PTHR46732">
    <property type="entry name" value="ATP-DEPENDENT PROTEASE LA (LON) DOMAIN PROTEIN"/>
    <property type="match status" value="1"/>
</dbReference>
<dbReference type="Gene3D" id="2.30.130.40">
    <property type="entry name" value="LON domain-like"/>
    <property type="match status" value="1"/>
</dbReference>
<name>A0ABQ2GKS5_9DEIO</name>
<proteinExistence type="predicted"/>
<dbReference type="PANTHER" id="PTHR46732:SF8">
    <property type="entry name" value="ATP-DEPENDENT PROTEASE LA (LON) DOMAIN PROTEIN"/>
    <property type="match status" value="1"/>
</dbReference>
<dbReference type="Pfam" id="PF02190">
    <property type="entry name" value="LON_substr_bdg"/>
    <property type="match status" value="1"/>
</dbReference>
<feature type="transmembrane region" description="Helical" evidence="1">
    <location>
        <begin position="20"/>
        <end position="42"/>
    </location>
</feature>
<evidence type="ECO:0000313" key="3">
    <source>
        <dbReference type="EMBL" id="GGM00066.1"/>
    </source>
</evidence>
<feature type="domain" description="Lon N-terminal" evidence="2">
    <location>
        <begin position="21"/>
        <end position="214"/>
    </location>
</feature>
<keyword evidence="4" id="KW-1185">Reference proteome</keyword>
<dbReference type="InterPro" id="IPR015947">
    <property type="entry name" value="PUA-like_sf"/>
</dbReference>